<keyword evidence="5" id="KW-0963">Cytoplasm</keyword>
<dbReference type="Pfam" id="PF03483">
    <property type="entry name" value="B3_4"/>
    <property type="match status" value="1"/>
</dbReference>
<gene>
    <name evidence="14" type="ORF">UNLARM2_0179</name>
</gene>
<keyword evidence="11" id="KW-0648">Protein biosynthesis</keyword>
<dbReference type="PANTHER" id="PTHR10947">
    <property type="entry name" value="PHENYLALANYL-TRNA SYNTHETASE BETA CHAIN AND LEUCINE-RICH REPEAT-CONTAINING PROTEIN 47"/>
    <property type="match status" value="1"/>
</dbReference>
<dbReference type="InterPro" id="IPR045060">
    <property type="entry name" value="Phe-tRNA-ligase_IIc_bsu"/>
</dbReference>
<keyword evidence="15" id="KW-1185">Reference proteome</keyword>
<keyword evidence="12" id="KW-0030">Aminoacyl-tRNA synthetase</keyword>
<dbReference type="SUPFAM" id="SSF46955">
    <property type="entry name" value="Putative DNA-binding domain"/>
    <property type="match status" value="1"/>
</dbReference>
<evidence type="ECO:0000259" key="13">
    <source>
        <dbReference type="PROSITE" id="PS51483"/>
    </source>
</evidence>
<evidence type="ECO:0000256" key="9">
    <source>
        <dbReference type="ARBA" id="ARBA00022840"/>
    </source>
</evidence>
<dbReference type="PANTHER" id="PTHR10947:SF0">
    <property type="entry name" value="PHENYLALANINE--TRNA LIGASE BETA SUBUNIT"/>
    <property type="match status" value="1"/>
</dbReference>
<dbReference type="InterPro" id="IPR004531">
    <property type="entry name" value="Phe-tRNA-synth_IIc_bsu_arc_euk"/>
</dbReference>
<dbReference type="Gene3D" id="3.30.56.10">
    <property type="match status" value="1"/>
</dbReference>
<organism evidence="14 15">
    <name type="scientific">Candidatus Micrarchaeum acidiphilum ARMAN-2</name>
    <dbReference type="NCBI Taxonomy" id="425595"/>
    <lineage>
        <taxon>Archaea</taxon>
        <taxon>Candidatus Micrarchaeota</taxon>
        <taxon>Candidatus Micrarchaeia</taxon>
        <taxon>Candidatus Micrarchaeales</taxon>
        <taxon>Candidatus Micrarchaeaceae</taxon>
        <taxon>Candidatus Micrarchaeum</taxon>
    </lineage>
</organism>
<dbReference type="Gene3D" id="3.50.40.10">
    <property type="entry name" value="Phenylalanyl-trna Synthetase, Chain B, domain 3"/>
    <property type="match status" value="1"/>
</dbReference>
<dbReference type="GO" id="GO:0004826">
    <property type="term" value="F:phenylalanine-tRNA ligase activity"/>
    <property type="evidence" value="ECO:0007669"/>
    <property type="project" value="UniProtKB-EC"/>
</dbReference>
<dbReference type="GO" id="GO:0006432">
    <property type="term" value="P:phenylalanyl-tRNA aminoacylation"/>
    <property type="evidence" value="ECO:0007669"/>
    <property type="project" value="InterPro"/>
</dbReference>
<comment type="subcellular location">
    <subcellularLocation>
        <location evidence="2">Cytoplasm</location>
    </subcellularLocation>
</comment>
<reference evidence="14 15" key="2">
    <citation type="journal article" date="2010" name="Proc. Natl. Acad. Sci. U.S.A.">
        <title>Enigmatic, ultrasmall, uncultivated Archaea.</title>
        <authorList>
            <person name="Baker B.J."/>
            <person name="Comolli L.R."/>
            <person name="Dick G.J."/>
            <person name="Hauser L.J."/>
            <person name="Hyatt D."/>
            <person name="Dill B.D."/>
            <person name="Land M.L."/>
            <person name="Verberkmoes N.C."/>
            <person name="Hettich R.L."/>
            <person name="Banfield J.F."/>
        </authorList>
    </citation>
    <scope>NUCLEOTIDE SEQUENCE [LARGE SCALE GENOMIC DNA]</scope>
    <source>
        <strain evidence="14">ARMAN-2</strain>
    </source>
</reference>
<evidence type="ECO:0000256" key="6">
    <source>
        <dbReference type="ARBA" id="ARBA00022598"/>
    </source>
</evidence>
<keyword evidence="10" id="KW-0460">Magnesium</keyword>
<evidence type="ECO:0000256" key="3">
    <source>
        <dbReference type="ARBA" id="ARBA00007438"/>
    </source>
</evidence>
<name>C7DGH7_MICA2</name>
<dbReference type="Proteomes" id="UP000332487">
    <property type="component" value="Unassembled WGS sequence"/>
</dbReference>
<dbReference type="Gene3D" id="3.30.930.10">
    <property type="entry name" value="Bira Bifunctional Protein, Domain 2"/>
    <property type="match status" value="1"/>
</dbReference>
<dbReference type="InterPro" id="IPR009061">
    <property type="entry name" value="DNA-bd_dom_put_sf"/>
</dbReference>
<keyword evidence="7" id="KW-0479">Metal-binding</keyword>
<evidence type="ECO:0000256" key="7">
    <source>
        <dbReference type="ARBA" id="ARBA00022723"/>
    </source>
</evidence>
<reference evidence="14 15" key="1">
    <citation type="journal article" date="2009" name="Genome Biol.">
        <title>Community-wide analysis of microbial genome sequence signatures.</title>
        <authorList>
            <person name="Dick G.J."/>
            <person name="Andersson A.F."/>
            <person name="Baker B.J."/>
            <person name="Simmons S.L."/>
            <person name="Thomas B.C."/>
            <person name="Yelton A.P."/>
            <person name="Banfield J.F."/>
        </authorList>
    </citation>
    <scope>NUCLEOTIDE SEQUENCE [LARGE SCALE GENOMIC DNA]</scope>
    <source>
        <strain evidence="14">ARMAN-2</strain>
    </source>
</reference>
<keyword evidence="8" id="KW-0547">Nucleotide-binding</keyword>
<evidence type="ECO:0000256" key="8">
    <source>
        <dbReference type="ARBA" id="ARBA00022741"/>
    </source>
</evidence>
<dbReference type="CDD" id="cd00769">
    <property type="entry name" value="PheRS_beta_core"/>
    <property type="match status" value="1"/>
</dbReference>
<evidence type="ECO:0000256" key="1">
    <source>
        <dbReference type="ARBA" id="ARBA00001946"/>
    </source>
</evidence>
<dbReference type="SMART" id="SM00873">
    <property type="entry name" value="B3_4"/>
    <property type="match status" value="1"/>
</dbReference>
<dbReference type="GO" id="GO:0000287">
    <property type="term" value="F:magnesium ion binding"/>
    <property type="evidence" value="ECO:0007669"/>
    <property type="project" value="InterPro"/>
</dbReference>
<evidence type="ECO:0000256" key="5">
    <source>
        <dbReference type="ARBA" id="ARBA00022490"/>
    </source>
</evidence>
<comment type="similarity">
    <text evidence="3">Belongs to the phenylalanyl-tRNA synthetase beta subunit family. Type 2 subfamily.</text>
</comment>
<evidence type="ECO:0000313" key="14">
    <source>
        <dbReference type="EMBL" id="EET90324.1"/>
    </source>
</evidence>
<evidence type="ECO:0000256" key="10">
    <source>
        <dbReference type="ARBA" id="ARBA00022842"/>
    </source>
</evidence>
<dbReference type="PROSITE" id="PS51483">
    <property type="entry name" value="B5"/>
    <property type="match status" value="1"/>
</dbReference>
<evidence type="ECO:0000256" key="2">
    <source>
        <dbReference type="ARBA" id="ARBA00004496"/>
    </source>
</evidence>
<dbReference type="SUPFAM" id="SSF55681">
    <property type="entry name" value="Class II aaRS and biotin synthetases"/>
    <property type="match status" value="1"/>
</dbReference>
<evidence type="ECO:0000313" key="15">
    <source>
        <dbReference type="Proteomes" id="UP000332487"/>
    </source>
</evidence>
<dbReference type="AlphaFoldDB" id="C7DGH7"/>
<dbReference type="InterPro" id="IPR020825">
    <property type="entry name" value="Phe-tRNA_synthase-like_B3/B4"/>
</dbReference>
<dbReference type="Pfam" id="PF17759">
    <property type="entry name" value="tRNA_synthFbeta"/>
    <property type="match status" value="1"/>
</dbReference>
<dbReference type="GO" id="GO:0005524">
    <property type="term" value="F:ATP binding"/>
    <property type="evidence" value="ECO:0007669"/>
    <property type="project" value="UniProtKB-KW"/>
</dbReference>
<keyword evidence="9" id="KW-0067">ATP-binding</keyword>
<feature type="domain" description="B5" evidence="13">
    <location>
        <begin position="270"/>
        <end position="346"/>
    </location>
</feature>
<sequence>MAGIDFYKKDIAKHFGAGEFGELVERIGMEVKGSDSDIVSLDITPNRPDLLYFYNFMETLRLFANRGAKSKSYAVESRIRTSIRVTKNVSSIRPNMAALVAEGLDMSGNALKYLVDFTEKLGSTYGRRRKKIAIGLHDYDKIDGGLVYDASHSGKIVPLGESSERTFEEVIRKNRKGMDYAYTITGPSNGKTAYPFLRDSEKTLSLIPIINSNISSISHKTKRMLIDITGIDESVDAVADMLACSLINMGAKVGLAEVSHGSATKTFPMMRRKSIEVGYKAISSVLGRSIAHSELPGLLESMGYSVAKLEKESLMAEVQPYRLDCFSSQDVIEDIAIAYGYDSIGTHSVENAGHGSPDLLEEFKNALGTLLSGFGFLEAYNYYLTNEKTCFEMMGKDFDSRRVVKLKNSKTEAFSILRDSLLPGLLHDISTTGHERMPQRLFEIGHVFSLEQGKPLEATRLGLIIEHSKANASECISIAKSVLGYLGIGYSLAGKDMPSFIPGRCASVVCGGEEIGVLGEIHPSVLNNFRIEEPVVALEMDLDYIMRSIRNTKTKMKN</sequence>
<dbReference type="Pfam" id="PF03484">
    <property type="entry name" value="B5"/>
    <property type="match status" value="1"/>
</dbReference>
<evidence type="ECO:0000256" key="11">
    <source>
        <dbReference type="ARBA" id="ARBA00022917"/>
    </source>
</evidence>
<dbReference type="InterPro" id="IPR005146">
    <property type="entry name" value="B3/B4_tRNA-bd"/>
</dbReference>
<evidence type="ECO:0000256" key="12">
    <source>
        <dbReference type="ARBA" id="ARBA00023146"/>
    </source>
</evidence>
<dbReference type="NCBIfam" id="TIGR00471">
    <property type="entry name" value="pheT_arch"/>
    <property type="match status" value="1"/>
</dbReference>
<dbReference type="GO" id="GO:0009328">
    <property type="term" value="C:phenylalanine-tRNA ligase complex"/>
    <property type="evidence" value="ECO:0007669"/>
    <property type="project" value="TreeGrafter"/>
</dbReference>
<evidence type="ECO:0000256" key="4">
    <source>
        <dbReference type="ARBA" id="ARBA00012814"/>
    </source>
</evidence>
<dbReference type="EMBL" id="GG697238">
    <property type="protein sequence ID" value="EET90324.1"/>
    <property type="molecule type" value="Genomic_DNA"/>
</dbReference>
<dbReference type="EC" id="6.1.1.20" evidence="4"/>
<protein>
    <recommendedName>
        <fullName evidence="4">phenylalanine--tRNA ligase</fullName>
        <ecNumber evidence="4">6.1.1.20</ecNumber>
    </recommendedName>
</protein>
<dbReference type="SMART" id="SM00874">
    <property type="entry name" value="B5"/>
    <property type="match status" value="1"/>
</dbReference>
<comment type="cofactor">
    <cofactor evidence="1">
        <name>Mg(2+)</name>
        <dbReference type="ChEBI" id="CHEBI:18420"/>
    </cofactor>
</comment>
<dbReference type="InterPro" id="IPR045864">
    <property type="entry name" value="aa-tRNA-synth_II/BPL/LPL"/>
</dbReference>
<keyword evidence="6" id="KW-0436">Ligase</keyword>
<accession>C7DGH7</accession>
<dbReference type="GO" id="GO:0003723">
    <property type="term" value="F:RNA binding"/>
    <property type="evidence" value="ECO:0007669"/>
    <property type="project" value="InterPro"/>
</dbReference>
<dbReference type="InterPro" id="IPR005147">
    <property type="entry name" value="tRNA_synthase_B5-dom"/>
</dbReference>
<proteinExistence type="inferred from homology"/>
<dbReference type="InterPro" id="IPR041616">
    <property type="entry name" value="PheRS_beta_core"/>
</dbReference>